<feature type="transmembrane region" description="Helical" evidence="1">
    <location>
        <begin position="18"/>
        <end position="41"/>
    </location>
</feature>
<evidence type="ECO:0000256" key="1">
    <source>
        <dbReference type="SAM" id="Phobius"/>
    </source>
</evidence>
<keyword evidence="1" id="KW-1133">Transmembrane helix</keyword>
<dbReference type="InterPro" id="IPR036938">
    <property type="entry name" value="PAP2/HPO_sf"/>
</dbReference>
<keyword evidence="4" id="KW-1185">Reference proteome</keyword>
<sequence>MTRGIGWFDAFREVAPEWAVVILGLVTQLGDVWFLGVLVGTSYWLETDNRDRIAAVFGVLLAGLSLITALKHVFALPRPERTLVAAEALPEAVHPLYEATATATGYGFPSGHALLTTIVYLSLAEYGSVGTRRNRYIGAAGIVTVVCFSRVGLGVHYLVDVVAGVGIGLVFLLLVWRLLDRYPARRGTLGFGLAVALAAVAFVTTDAASDAVLLVGASVGAFAGWQFAALAREVDAGRGPIRGSRALTARAAAVAAGIVSLVALSGYYWPVSSLAGSGVLGLVVAAFVTLPVLYRSERGSGI</sequence>
<feature type="transmembrane region" description="Helical" evidence="1">
    <location>
        <begin position="251"/>
        <end position="269"/>
    </location>
</feature>
<dbReference type="AlphaFoldDB" id="L9ZC76"/>
<feature type="transmembrane region" description="Helical" evidence="1">
    <location>
        <begin position="106"/>
        <end position="124"/>
    </location>
</feature>
<dbReference type="EMBL" id="AOIK01000042">
    <property type="protein sequence ID" value="ELY83989.1"/>
    <property type="molecule type" value="Genomic_DNA"/>
</dbReference>
<feature type="transmembrane region" description="Helical" evidence="1">
    <location>
        <begin position="275"/>
        <end position="294"/>
    </location>
</feature>
<dbReference type="PANTHER" id="PTHR14969">
    <property type="entry name" value="SPHINGOSINE-1-PHOSPHATE PHOSPHOHYDROLASE"/>
    <property type="match status" value="1"/>
</dbReference>
<dbReference type="SUPFAM" id="SSF48317">
    <property type="entry name" value="Acid phosphatase/Vanadium-dependent haloperoxidase"/>
    <property type="match status" value="1"/>
</dbReference>
<dbReference type="PANTHER" id="PTHR14969:SF13">
    <property type="entry name" value="AT30094P"/>
    <property type="match status" value="1"/>
</dbReference>
<dbReference type="PATRIC" id="fig|1227494.3.peg.3241"/>
<keyword evidence="1" id="KW-0472">Membrane</keyword>
<feature type="transmembrane region" description="Helical" evidence="1">
    <location>
        <begin position="186"/>
        <end position="205"/>
    </location>
</feature>
<evidence type="ECO:0000313" key="3">
    <source>
        <dbReference type="EMBL" id="ELY83989.1"/>
    </source>
</evidence>
<dbReference type="SMART" id="SM00014">
    <property type="entry name" value="acidPPc"/>
    <property type="match status" value="1"/>
</dbReference>
<keyword evidence="1" id="KW-0812">Transmembrane</keyword>
<feature type="transmembrane region" description="Helical" evidence="1">
    <location>
        <begin position="211"/>
        <end position="230"/>
    </location>
</feature>
<name>L9ZC76_NATA2</name>
<dbReference type="Gene3D" id="1.20.144.10">
    <property type="entry name" value="Phosphatidic acid phosphatase type 2/haloperoxidase"/>
    <property type="match status" value="1"/>
</dbReference>
<feature type="transmembrane region" description="Helical" evidence="1">
    <location>
        <begin position="53"/>
        <end position="74"/>
    </location>
</feature>
<dbReference type="RefSeq" id="WP_007110449.1">
    <property type="nucleotide sequence ID" value="NZ_AOIK01000042.1"/>
</dbReference>
<proteinExistence type="predicted"/>
<dbReference type="InterPro" id="IPR000326">
    <property type="entry name" value="PAP2/HPO"/>
</dbReference>
<feature type="transmembrane region" description="Helical" evidence="1">
    <location>
        <begin position="136"/>
        <end position="155"/>
    </location>
</feature>
<accession>L9ZC76</accession>
<feature type="transmembrane region" description="Helical" evidence="1">
    <location>
        <begin position="161"/>
        <end position="179"/>
    </location>
</feature>
<gene>
    <name evidence="3" type="ORF">C485_16100</name>
</gene>
<dbReference type="eggNOG" id="arCOG03058">
    <property type="taxonomic scope" value="Archaea"/>
</dbReference>
<evidence type="ECO:0000313" key="4">
    <source>
        <dbReference type="Proteomes" id="UP000011511"/>
    </source>
</evidence>
<dbReference type="Pfam" id="PF01569">
    <property type="entry name" value="PAP2"/>
    <property type="match status" value="1"/>
</dbReference>
<protein>
    <submittedName>
        <fullName evidence="3">Phosphoesterase PA-phosphatase-related protein</fullName>
    </submittedName>
</protein>
<organism evidence="3 4">
    <name type="scientific">Natrinema altunense (strain JCM 12890 / CGMCC 1.3731 / AJ2)</name>
    <dbReference type="NCBI Taxonomy" id="1227494"/>
    <lineage>
        <taxon>Archaea</taxon>
        <taxon>Methanobacteriati</taxon>
        <taxon>Methanobacteriota</taxon>
        <taxon>Stenosarchaea group</taxon>
        <taxon>Halobacteria</taxon>
        <taxon>Halobacteriales</taxon>
        <taxon>Natrialbaceae</taxon>
        <taxon>Natrinema</taxon>
    </lineage>
</organism>
<evidence type="ECO:0000259" key="2">
    <source>
        <dbReference type="SMART" id="SM00014"/>
    </source>
</evidence>
<dbReference type="Proteomes" id="UP000011511">
    <property type="component" value="Unassembled WGS sequence"/>
</dbReference>
<comment type="caution">
    <text evidence="3">The sequence shown here is derived from an EMBL/GenBank/DDBJ whole genome shotgun (WGS) entry which is preliminary data.</text>
</comment>
<feature type="domain" description="Phosphatidic acid phosphatase type 2/haloperoxidase" evidence="2">
    <location>
        <begin position="54"/>
        <end position="176"/>
    </location>
</feature>
<reference evidence="3 4" key="1">
    <citation type="journal article" date="2014" name="PLoS Genet.">
        <title>Phylogenetically driven sequencing of extremely halophilic archaea reveals strategies for static and dynamic osmo-response.</title>
        <authorList>
            <person name="Becker E.A."/>
            <person name="Seitzer P.M."/>
            <person name="Tritt A."/>
            <person name="Larsen D."/>
            <person name="Krusor M."/>
            <person name="Yao A.I."/>
            <person name="Wu D."/>
            <person name="Madern D."/>
            <person name="Eisen J.A."/>
            <person name="Darling A.E."/>
            <person name="Facciotti M.T."/>
        </authorList>
    </citation>
    <scope>NUCLEOTIDE SEQUENCE [LARGE SCALE GENOMIC DNA]</scope>
    <source>
        <strain evidence="3 4">JCM 12890</strain>
    </source>
</reference>